<dbReference type="EMBL" id="CABITT030000001">
    <property type="protein sequence ID" value="VVA92043.1"/>
    <property type="molecule type" value="Genomic_DNA"/>
</dbReference>
<sequence length="132" mass="14462">MMIVFSAYYNVTAAQESSKFTPSRTENPEYISPRDFNSHVPERFLLLNVSYVGLGRCLRIAFYKACWHREGACTGAGVLEATDEAIHDGVDVSSLSLASKVPLYPETDVRVGAFAKGFPVVAAAVTLVLYHL</sequence>
<dbReference type="OrthoDB" id="1296589at2759"/>
<accession>A0A565AT24</accession>
<dbReference type="PANTHER" id="PTHR10795">
    <property type="entry name" value="PROPROTEIN CONVERTASE SUBTILISIN/KEXIN"/>
    <property type="match status" value="1"/>
</dbReference>
<organism evidence="3 4">
    <name type="scientific">Arabis nemorensis</name>
    <dbReference type="NCBI Taxonomy" id="586526"/>
    <lineage>
        <taxon>Eukaryota</taxon>
        <taxon>Viridiplantae</taxon>
        <taxon>Streptophyta</taxon>
        <taxon>Embryophyta</taxon>
        <taxon>Tracheophyta</taxon>
        <taxon>Spermatophyta</taxon>
        <taxon>Magnoliopsida</taxon>
        <taxon>eudicotyledons</taxon>
        <taxon>Gunneridae</taxon>
        <taxon>Pentapetalae</taxon>
        <taxon>rosids</taxon>
        <taxon>malvids</taxon>
        <taxon>Brassicales</taxon>
        <taxon>Brassicaceae</taxon>
        <taxon>Arabideae</taxon>
        <taxon>Arabis</taxon>
    </lineage>
</organism>
<evidence type="ECO:0000313" key="3">
    <source>
        <dbReference type="EMBL" id="VVA92043.1"/>
    </source>
</evidence>
<evidence type="ECO:0000256" key="2">
    <source>
        <dbReference type="ARBA" id="ARBA00022729"/>
    </source>
</evidence>
<evidence type="ECO:0000256" key="1">
    <source>
        <dbReference type="ARBA" id="ARBA00011073"/>
    </source>
</evidence>
<dbReference type="InterPro" id="IPR045051">
    <property type="entry name" value="SBT"/>
</dbReference>
<protein>
    <submittedName>
        <fullName evidence="3">Uncharacterized protein</fullName>
    </submittedName>
</protein>
<keyword evidence="4" id="KW-1185">Reference proteome</keyword>
<comment type="caution">
    <text evidence="3">The sequence shown here is derived from an EMBL/GenBank/DDBJ whole genome shotgun (WGS) entry which is preliminary data.</text>
</comment>
<dbReference type="InterPro" id="IPR036852">
    <property type="entry name" value="Peptidase_S8/S53_dom_sf"/>
</dbReference>
<proteinExistence type="inferred from homology"/>
<gene>
    <name evidence="3" type="ORF">ANE_LOCUS2488</name>
</gene>
<dbReference type="AlphaFoldDB" id="A0A565AT24"/>
<dbReference type="SUPFAM" id="SSF52743">
    <property type="entry name" value="Subtilisin-like"/>
    <property type="match status" value="1"/>
</dbReference>
<dbReference type="Proteomes" id="UP000489600">
    <property type="component" value="Unassembled WGS sequence"/>
</dbReference>
<dbReference type="Gene3D" id="3.40.50.200">
    <property type="entry name" value="Peptidase S8/S53 domain"/>
    <property type="match status" value="1"/>
</dbReference>
<dbReference type="GO" id="GO:0004252">
    <property type="term" value="F:serine-type endopeptidase activity"/>
    <property type="evidence" value="ECO:0007669"/>
    <property type="project" value="InterPro"/>
</dbReference>
<dbReference type="GO" id="GO:0006508">
    <property type="term" value="P:proteolysis"/>
    <property type="evidence" value="ECO:0007669"/>
    <property type="project" value="InterPro"/>
</dbReference>
<reference evidence="3" key="1">
    <citation type="submission" date="2019-07" db="EMBL/GenBank/DDBJ databases">
        <authorList>
            <person name="Dittberner H."/>
        </authorList>
    </citation>
    <scope>NUCLEOTIDE SEQUENCE [LARGE SCALE GENOMIC DNA]</scope>
</reference>
<keyword evidence="2" id="KW-0732">Signal</keyword>
<evidence type="ECO:0000313" key="4">
    <source>
        <dbReference type="Proteomes" id="UP000489600"/>
    </source>
</evidence>
<name>A0A565AT24_9BRAS</name>
<comment type="similarity">
    <text evidence="1">Belongs to the peptidase S8 family.</text>
</comment>